<name>A0ABP7AUQ1_9MICO</name>
<organism evidence="2 3">
    <name type="scientific">Microbacterium awajiense</name>
    <dbReference type="NCBI Taxonomy" id="415214"/>
    <lineage>
        <taxon>Bacteria</taxon>
        <taxon>Bacillati</taxon>
        <taxon>Actinomycetota</taxon>
        <taxon>Actinomycetes</taxon>
        <taxon>Micrococcales</taxon>
        <taxon>Microbacteriaceae</taxon>
        <taxon>Microbacterium</taxon>
    </lineage>
</organism>
<protein>
    <submittedName>
        <fullName evidence="2">Uncharacterized protein</fullName>
    </submittedName>
</protein>
<accession>A0ABP7AUQ1</accession>
<reference evidence="3" key="1">
    <citation type="journal article" date="2019" name="Int. J. Syst. Evol. Microbiol.">
        <title>The Global Catalogue of Microorganisms (GCM) 10K type strain sequencing project: providing services to taxonomists for standard genome sequencing and annotation.</title>
        <authorList>
            <consortium name="The Broad Institute Genomics Platform"/>
            <consortium name="The Broad Institute Genome Sequencing Center for Infectious Disease"/>
            <person name="Wu L."/>
            <person name="Ma J."/>
        </authorList>
    </citation>
    <scope>NUCLEOTIDE SEQUENCE [LARGE SCALE GENOMIC DNA]</scope>
    <source>
        <strain evidence="3">JCM 16544</strain>
    </source>
</reference>
<dbReference type="Proteomes" id="UP001501697">
    <property type="component" value="Unassembled WGS sequence"/>
</dbReference>
<feature type="transmembrane region" description="Helical" evidence="1">
    <location>
        <begin position="20"/>
        <end position="40"/>
    </location>
</feature>
<evidence type="ECO:0000256" key="1">
    <source>
        <dbReference type="SAM" id="Phobius"/>
    </source>
</evidence>
<evidence type="ECO:0000313" key="3">
    <source>
        <dbReference type="Proteomes" id="UP001501697"/>
    </source>
</evidence>
<keyword evidence="1" id="KW-0812">Transmembrane</keyword>
<keyword evidence="1" id="KW-1133">Transmembrane helix</keyword>
<keyword evidence="3" id="KW-1185">Reference proteome</keyword>
<feature type="transmembrane region" description="Helical" evidence="1">
    <location>
        <begin position="52"/>
        <end position="75"/>
    </location>
</feature>
<dbReference type="EMBL" id="BAAAYU010000005">
    <property type="protein sequence ID" value="GAA3640530.1"/>
    <property type="molecule type" value="Genomic_DNA"/>
</dbReference>
<evidence type="ECO:0000313" key="2">
    <source>
        <dbReference type="EMBL" id="GAA3640530.1"/>
    </source>
</evidence>
<sequence length="84" mass="8308">MLMPRGPKGSAGDPMNEQLAMALGLMCVCSAAFAAMLPRLAIAVGRGQFATAIRVSAVMATLVAITLVAAAGLGASPAAYSVVS</sequence>
<proteinExistence type="predicted"/>
<comment type="caution">
    <text evidence="2">The sequence shown here is derived from an EMBL/GenBank/DDBJ whole genome shotgun (WGS) entry which is preliminary data.</text>
</comment>
<keyword evidence="1" id="KW-0472">Membrane</keyword>
<gene>
    <name evidence="2" type="ORF">GCM10022200_25250</name>
</gene>